<keyword evidence="2" id="KW-1185">Reference proteome</keyword>
<accession>A0A0J7XQM6</accession>
<dbReference type="Gene3D" id="3.30.450.20">
    <property type="entry name" value="PAS domain"/>
    <property type="match status" value="1"/>
</dbReference>
<dbReference type="AlphaFoldDB" id="A0A0J7XQM6"/>
<evidence type="ECO:0000313" key="1">
    <source>
        <dbReference type="EMBL" id="KMS53982.1"/>
    </source>
</evidence>
<dbReference type="SUPFAM" id="SSF55785">
    <property type="entry name" value="PYP-like sensor domain (PAS domain)"/>
    <property type="match status" value="1"/>
</dbReference>
<dbReference type="PATRIC" id="fig|1420583.3.peg.3287"/>
<sequence length="163" mass="17987">MRPIEPLPLNHSWPLYDLREHLAPVLLDSSIARNDAALAERGLGLWHCNLADNALNWTAGVYDIFGLERDSPVSRPLSVSLYTPESRDAMERLRAYAIRHKRGFTLDVDINQIDGAGQCAMRLIAAPVLDDDGAVVGLHGVKQLLPRGAPASQRLDPTIFVML</sequence>
<dbReference type="Proteomes" id="UP000052232">
    <property type="component" value="Unassembled WGS sequence"/>
</dbReference>
<dbReference type="EMBL" id="JACT01000004">
    <property type="protein sequence ID" value="KMS53982.1"/>
    <property type="molecule type" value="Genomic_DNA"/>
</dbReference>
<dbReference type="RefSeq" id="WP_066606917.1">
    <property type="nucleotide sequence ID" value="NZ_KQ130435.1"/>
</dbReference>
<name>A0A0J7XQM6_9SPHN</name>
<proteinExistence type="predicted"/>
<dbReference type="InterPro" id="IPR035965">
    <property type="entry name" value="PAS-like_dom_sf"/>
</dbReference>
<protein>
    <submittedName>
        <fullName evidence="1">Diguanylate cyclase</fullName>
    </submittedName>
</protein>
<organism evidence="1 2">
    <name type="scientific">Sphingobium cupriresistens LL01</name>
    <dbReference type="NCBI Taxonomy" id="1420583"/>
    <lineage>
        <taxon>Bacteria</taxon>
        <taxon>Pseudomonadati</taxon>
        <taxon>Pseudomonadota</taxon>
        <taxon>Alphaproteobacteria</taxon>
        <taxon>Sphingomonadales</taxon>
        <taxon>Sphingomonadaceae</taxon>
        <taxon>Sphingobium</taxon>
    </lineage>
</organism>
<reference evidence="1 2" key="1">
    <citation type="journal article" date="2015" name="G3 (Bethesda)">
        <title>Insights into Ongoing Evolution of the Hexachlorocyclohexane Catabolic Pathway from Comparative Genomics of Ten Sphingomonadaceae Strains.</title>
        <authorList>
            <person name="Pearce S.L."/>
            <person name="Oakeshott J.G."/>
            <person name="Pandey G."/>
        </authorList>
    </citation>
    <scope>NUCLEOTIDE SEQUENCE [LARGE SCALE GENOMIC DNA]</scope>
    <source>
        <strain evidence="1 2">LL01</strain>
    </source>
</reference>
<gene>
    <name evidence="1" type="ORF">V473_17400</name>
</gene>
<comment type="caution">
    <text evidence="1">The sequence shown here is derived from an EMBL/GenBank/DDBJ whole genome shotgun (WGS) entry which is preliminary data.</text>
</comment>
<evidence type="ECO:0000313" key="2">
    <source>
        <dbReference type="Proteomes" id="UP000052232"/>
    </source>
</evidence>
<dbReference type="STRING" id="1420583.V473_17400"/>